<evidence type="ECO:0000256" key="1">
    <source>
        <dbReference type="ARBA" id="ARBA00008791"/>
    </source>
</evidence>
<protein>
    <submittedName>
        <fullName evidence="3">Universal stress protein</fullName>
    </submittedName>
</protein>
<name>A0ABV0C0J8_9SPHI</name>
<dbReference type="Proteomes" id="UP001409291">
    <property type="component" value="Unassembled WGS sequence"/>
</dbReference>
<comment type="similarity">
    <text evidence="1">Belongs to the universal stress protein A family.</text>
</comment>
<proteinExistence type="inferred from homology"/>
<reference evidence="3 4" key="1">
    <citation type="submission" date="2024-04" db="EMBL/GenBank/DDBJ databases">
        <title>WGS of bacteria from Torrens River.</title>
        <authorList>
            <person name="Wyrsch E.R."/>
            <person name="Drigo B."/>
        </authorList>
    </citation>
    <scope>NUCLEOTIDE SEQUENCE [LARGE SCALE GENOMIC DNA]</scope>
    <source>
        <strain evidence="3 4">TWI391</strain>
    </source>
</reference>
<dbReference type="InterPro" id="IPR006016">
    <property type="entry name" value="UspA"/>
</dbReference>
<dbReference type="PANTHER" id="PTHR46268">
    <property type="entry name" value="STRESS RESPONSE PROTEIN NHAX"/>
    <property type="match status" value="1"/>
</dbReference>
<gene>
    <name evidence="3" type="ORF">ABE541_25035</name>
</gene>
<evidence type="ECO:0000313" key="4">
    <source>
        <dbReference type="Proteomes" id="UP001409291"/>
    </source>
</evidence>
<sequence length="280" mass="31779">MSNKILVPIDFSENANTAVQFAIDLAKKRGFDIHLYHNYTVSSSTFDDVNSDSSDDNFKADVLMADLIEKLKANNPTIVFTSKCERGIITESLLKETKNTTYSAIIMGTKGKTDDTSVIVGSTTYAVSQKSNIPVIAIPFNYQTKDIKKIGLLSNFKYAELDTLNEYIKIFGSDVKVQIIHVHYHSESESDIEDKLEIWKYQIKKHTEITDVDIEVDSIQTDVEELDTIPEVINDIIKDEEIDVVLITKTRKSFFERLFKKSVAKQIIHHPIIPTFFSKA</sequence>
<organism evidence="3 4">
    <name type="scientific">Sphingobacterium kitahiroshimense</name>
    <dbReference type="NCBI Taxonomy" id="470446"/>
    <lineage>
        <taxon>Bacteria</taxon>
        <taxon>Pseudomonadati</taxon>
        <taxon>Bacteroidota</taxon>
        <taxon>Sphingobacteriia</taxon>
        <taxon>Sphingobacteriales</taxon>
        <taxon>Sphingobacteriaceae</taxon>
        <taxon>Sphingobacterium</taxon>
    </lineage>
</organism>
<dbReference type="EMBL" id="JBDJNQ010000019">
    <property type="protein sequence ID" value="MEN5380549.1"/>
    <property type="molecule type" value="Genomic_DNA"/>
</dbReference>
<dbReference type="RefSeq" id="WP_021191118.1">
    <property type="nucleotide sequence ID" value="NZ_JAOQNK010000001.1"/>
</dbReference>
<keyword evidence="4" id="KW-1185">Reference proteome</keyword>
<feature type="domain" description="UspA" evidence="2">
    <location>
        <begin position="174"/>
        <end position="274"/>
    </location>
</feature>
<feature type="domain" description="UspA" evidence="2">
    <location>
        <begin position="1"/>
        <end position="139"/>
    </location>
</feature>
<dbReference type="CDD" id="cd00293">
    <property type="entry name" value="USP-like"/>
    <property type="match status" value="2"/>
</dbReference>
<accession>A0ABV0C0J8</accession>
<dbReference type="InterPro" id="IPR006015">
    <property type="entry name" value="Universal_stress_UspA"/>
</dbReference>
<dbReference type="Gene3D" id="3.40.50.620">
    <property type="entry name" value="HUPs"/>
    <property type="match status" value="2"/>
</dbReference>
<dbReference type="SUPFAM" id="SSF52402">
    <property type="entry name" value="Adenine nucleotide alpha hydrolases-like"/>
    <property type="match status" value="2"/>
</dbReference>
<dbReference type="Pfam" id="PF00582">
    <property type="entry name" value="Usp"/>
    <property type="match status" value="2"/>
</dbReference>
<dbReference type="InterPro" id="IPR014729">
    <property type="entry name" value="Rossmann-like_a/b/a_fold"/>
</dbReference>
<dbReference type="PRINTS" id="PR01438">
    <property type="entry name" value="UNVRSLSTRESS"/>
</dbReference>
<comment type="caution">
    <text evidence="3">The sequence shown here is derived from an EMBL/GenBank/DDBJ whole genome shotgun (WGS) entry which is preliminary data.</text>
</comment>
<dbReference type="PANTHER" id="PTHR46268:SF6">
    <property type="entry name" value="UNIVERSAL STRESS PROTEIN UP12"/>
    <property type="match status" value="1"/>
</dbReference>
<evidence type="ECO:0000259" key="2">
    <source>
        <dbReference type="Pfam" id="PF00582"/>
    </source>
</evidence>
<evidence type="ECO:0000313" key="3">
    <source>
        <dbReference type="EMBL" id="MEN5380549.1"/>
    </source>
</evidence>